<evidence type="ECO:0000313" key="5">
    <source>
        <dbReference type="Proteomes" id="UP001500888"/>
    </source>
</evidence>
<evidence type="ECO:0000256" key="3">
    <source>
        <dbReference type="SAM" id="MobiDB-lite"/>
    </source>
</evidence>
<dbReference type="InterPro" id="IPR012340">
    <property type="entry name" value="NA-bd_OB-fold"/>
</dbReference>
<sequence>MHRNEVTLVGRLSRPPKDKELPSGDVMTMWGLAVRRPPEHPSGKKADGIACVTFDPEIGARVAQWRVDDVVKVQGALHQRFWAGVGGGTSTYEVEVHHASLLEPGRASLAAGESAEQPGETIDPPAGTTREPIHPAEGDPTAVLTNAPSSREGEPWAGGSAGGEGSERRTELPWGVVG</sequence>
<comment type="caution">
    <text evidence="4">The sequence shown here is derived from an EMBL/GenBank/DDBJ whole genome shotgun (WGS) entry which is preliminary data.</text>
</comment>
<feature type="region of interest" description="Disordered" evidence="3">
    <location>
        <begin position="108"/>
        <end position="178"/>
    </location>
</feature>
<organism evidence="4 5">
    <name type="scientific">Sphaerisporangium flaviroseum</name>
    <dbReference type="NCBI Taxonomy" id="509199"/>
    <lineage>
        <taxon>Bacteria</taxon>
        <taxon>Bacillati</taxon>
        <taxon>Actinomycetota</taxon>
        <taxon>Actinomycetes</taxon>
        <taxon>Streptosporangiales</taxon>
        <taxon>Streptosporangiaceae</taxon>
        <taxon>Sphaerisporangium</taxon>
    </lineage>
</organism>
<dbReference type="RefSeq" id="WP_344945410.1">
    <property type="nucleotide sequence ID" value="NZ_BAAAZR010000019.1"/>
</dbReference>
<evidence type="ECO:0000256" key="2">
    <source>
        <dbReference type="PROSITE-ProRule" id="PRU00252"/>
    </source>
</evidence>
<evidence type="ECO:0000313" key="4">
    <source>
        <dbReference type="EMBL" id="GAA3824970.1"/>
    </source>
</evidence>
<dbReference type="SUPFAM" id="SSF50249">
    <property type="entry name" value="Nucleic acid-binding proteins"/>
    <property type="match status" value="1"/>
</dbReference>
<proteinExistence type="predicted"/>
<evidence type="ECO:0008006" key="6">
    <source>
        <dbReference type="Google" id="ProtNLM"/>
    </source>
</evidence>
<protein>
    <recommendedName>
        <fullName evidence="6">Single-stranded DNA-binding protein</fullName>
    </recommendedName>
</protein>
<keyword evidence="5" id="KW-1185">Reference proteome</keyword>
<feature type="region of interest" description="Disordered" evidence="3">
    <location>
        <begin position="1"/>
        <end position="24"/>
    </location>
</feature>
<keyword evidence="1 2" id="KW-0238">DNA-binding</keyword>
<reference evidence="5" key="1">
    <citation type="journal article" date="2019" name="Int. J. Syst. Evol. Microbiol.">
        <title>The Global Catalogue of Microorganisms (GCM) 10K type strain sequencing project: providing services to taxonomists for standard genome sequencing and annotation.</title>
        <authorList>
            <consortium name="The Broad Institute Genomics Platform"/>
            <consortium name="The Broad Institute Genome Sequencing Center for Infectious Disease"/>
            <person name="Wu L."/>
            <person name="Ma J."/>
        </authorList>
    </citation>
    <scope>NUCLEOTIDE SEQUENCE [LARGE SCALE GENOMIC DNA]</scope>
    <source>
        <strain evidence="5">JCM 16908</strain>
    </source>
</reference>
<dbReference type="EMBL" id="BAAAZR010000019">
    <property type="protein sequence ID" value="GAA3824970.1"/>
    <property type="molecule type" value="Genomic_DNA"/>
</dbReference>
<dbReference type="Pfam" id="PF00436">
    <property type="entry name" value="SSB"/>
    <property type="match status" value="1"/>
</dbReference>
<evidence type="ECO:0000256" key="1">
    <source>
        <dbReference type="ARBA" id="ARBA00023125"/>
    </source>
</evidence>
<dbReference type="Proteomes" id="UP001500888">
    <property type="component" value="Unassembled WGS sequence"/>
</dbReference>
<name>A0ABP7IRA6_9ACTN</name>
<gene>
    <name evidence="4" type="ORF">GCM10022226_52130</name>
</gene>
<dbReference type="Gene3D" id="2.40.50.140">
    <property type="entry name" value="Nucleic acid-binding proteins"/>
    <property type="match status" value="1"/>
</dbReference>
<dbReference type="InterPro" id="IPR000424">
    <property type="entry name" value="Primosome_PriB/ssb"/>
</dbReference>
<dbReference type="PROSITE" id="PS50935">
    <property type="entry name" value="SSB"/>
    <property type="match status" value="1"/>
</dbReference>
<accession>A0ABP7IRA6</accession>